<keyword evidence="7" id="KW-0411">Iron-sulfur</keyword>
<keyword evidence="4" id="KW-0677">Repeat</keyword>
<keyword evidence="2" id="KW-0004">4Fe-4S</keyword>
<dbReference type="Gene3D" id="3.30.70.20">
    <property type="match status" value="1"/>
</dbReference>
<feature type="domain" description="4Fe-4S ferredoxin-type" evidence="8">
    <location>
        <begin position="47"/>
        <end position="76"/>
    </location>
</feature>
<dbReference type="GO" id="GO:0016491">
    <property type="term" value="F:oxidoreductase activity"/>
    <property type="evidence" value="ECO:0007669"/>
    <property type="project" value="UniProtKB-ARBA"/>
</dbReference>
<evidence type="ECO:0000256" key="6">
    <source>
        <dbReference type="ARBA" id="ARBA00023004"/>
    </source>
</evidence>
<keyword evidence="5" id="KW-0249">Electron transport</keyword>
<sequence>MSIAKNFMTTYPKVATHDGEDEPIQIWAKDSDAYGGVGTDKLGIWGSVVAVDFDICVADGACIDACPVDVFEWIDTPEHPASDKKAIMIREPDCIVCKACEEVCPVDAVLITDPGDIDSEASSEPVVAEDVAEATEQPVAPTIASSGPQMPLTPVMQPKPHSYDGYKQNSYCIKCGKYTFHWHGASPNNPDLYPDYECKDCGHVRKMKIA</sequence>
<dbReference type="GO" id="GO:0051539">
    <property type="term" value="F:4 iron, 4 sulfur cluster binding"/>
    <property type="evidence" value="ECO:0007669"/>
    <property type="project" value="UniProtKB-KW"/>
</dbReference>
<dbReference type="GO" id="GO:0046872">
    <property type="term" value="F:metal ion binding"/>
    <property type="evidence" value="ECO:0007669"/>
    <property type="project" value="UniProtKB-KW"/>
</dbReference>
<organism evidence="9">
    <name type="scientific">uncultured marine group II/III euryarchaeote SAT1000_41_C12</name>
    <dbReference type="NCBI Taxonomy" id="1456583"/>
    <lineage>
        <taxon>Archaea</taxon>
        <taxon>Methanobacteriati</taxon>
        <taxon>Methanobacteriota</taxon>
        <taxon>environmental samples</taxon>
    </lineage>
</organism>
<dbReference type="PROSITE" id="PS51379">
    <property type="entry name" value="4FE4S_FER_2"/>
    <property type="match status" value="2"/>
</dbReference>
<evidence type="ECO:0000256" key="7">
    <source>
        <dbReference type="ARBA" id="ARBA00023014"/>
    </source>
</evidence>
<accession>A0A075I8H5</accession>
<reference evidence="9" key="1">
    <citation type="journal article" date="2014" name="Genome Biol. Evol.">
        <title>Pangenome evidence for extensive interdomain horizontal transfer affecting lineage core and shell genes in uncultured planktonic thaumarchaeota and euryarchaeota.</title>
        <authorList>
            <person name="Deschamps P."/>
            <person name="Zivanovic Y."/>
            <person name="Moreira D."/>
            <person name="Rodriguez-Valera F."/>
            <person name="Lopez-Garcia P."/>
        </authorList>
    </citation>
    <scope>NUCLEOTIDE SEQUENCE</scope>
</reference>
<evidence type="ECO:0000259" key="8">
    <source>
        <dbReference type="PROSITE" id="PS51379"/>
    </source>
</evidence>
<name>A0A075I8H5_9EURY</name>
<keyword evidence="6" id="KW-0408">Iron</keyword>
<evidence type="ECO:0000256" key="3">
    <source>
        <dbReference type="ARBA" id="ARBA00022723"/>
    </source>
</evidence>
<dbReference type="SUPFAM" id="SSF54862">
    <property type="entry name" value="4Fe-4S ferredoxins"/>
    <property type="match status" value="1"/>
</dbReference>
<evidence type="ECO:0000313" key="9">
    <source>
        <dbReference type="EMBL" id="AIF24956.1"/>
    </source>
</evidence>
<dbReference type="PANTHER" id="PTHR43687">
    <property type="entry name" value="ADENYLYLSULFATE REDUCTASE, BETA SUBUNIT"/>
    <property type="match status" value="1"/>
</dbReference>
<dbReference type="PROSITE" id="PS00198">
    <property type="entry name" value="4FE4S_FER_1"/>
    <property type="match status" value="1"/>
</dbReference>
<keyword evidence="1" id="KW-0813">Transport</keyword>
<dbReference type="InterPro" id="IPR017900">
    <property type="entry name" value="4Fe4S_Fe_S_CS"/>
</dbReference>
<evidence type="ECO:0000256" key="2">
    <source>
        <dbReference type="ARBA" id="ARBA00022485"/>
    </source>
</evidence>
<dbReference type="Pfam" id="PF12838">
    <property type="entry name" value="Fer4_7"/>
    <property type="match status" value="1"/>
</dbReference>
<dbReference type="InterPro" id="IPR050572">
    <property type="entry name" value="Fe-S_Ferredoxin"/>
</dbReference>
<dbReference type="EMBL" id="KF901277">
    <property type="protein sequence ID" value="AIF24956.1"/>
    <property type="molecule type" value="Genomic_DNA"/>
</dbReference>
<dbReference type="PANTHER" id="PTHR43687:SF6">
    <property type="entry name" value="L-ASPARTATE SEMIALDEHYDE SULFURTRANSFERASE IRON-SULFUR SUBUNIT"/>
    <property type="match status" value="1"/>
</dbReference>
<keyword evidence="3" id="KW-0479">Metal-binding</keyword>
<dbReference type="InterPro" id="IPR017896">
    <property type="entry name" value="4Fe4S_Fe-S-bd"/>
</dbReference>
<evidence type="ECO:0000256" key="1">
    <source>
        <dbReference type="ARBA" id="ARBA00022448"/>
    </source>
</evidence>
<proteinExistence type="predicted"/>
<feature type="domain" description="4Fe-4S ferredoxin-type" evidence="8">
    <location>
        <begin position="85"/>
        <end position="114"/>
    </location>
</feature>
<evidence type="ECO:0000256" key="4">
    <source>
        <dbReference type="ARBA" id="ARBA00022737"/>
    </source>
</evidence>
<protein>
    <submittedName>
        <fullName evidence="9">Ferredoxin</fullName>
    </submittedName>
</protein>
<dbReference type="AlphaFoldDB" id="A0A075I8H5"/>
<evidence type="ECO:0000256" key="5">
    <source>
        <dbReference type="ARBA" id="ARBA00022982"/>
    </source>
</evidence>